<proteinExistence type="predicted"/>
<dbReference type="EnsemblMetazoa" id="AATE017603-RA">
    <property type="protein sequence ID" value="AATE017603-PA.1"/>
    <property type="gene ID" value="AATE017603"/>
</dbReference>
<name>A0A182JGE3_ANOAO</name>
<reference evidence="1" key="1">
    <citation type="submission" date="2022-08" db="UniProtKB">
        <authorList>
            <consortium name="EnsemblMetazoa"/>
        </authorList>
    </citation>
    <scope>IDENTIFICATION</scope>
    <source>
        <strain evidence="1">EBRO</strain>
    </source>
</reference>
<dbReference type="VEuPathDB" id="VectorBase:AATE017603"/>
<dbReference type="AlphaFoldDB" id="A0A182JGE3"/>
<evidence type="ECO:0000313" key="1">
    <source>
        <dbReference type="EnsemblMetazoa" id="AATE017603-PA.1"/>
    </source>
</evidence>
<accession>A0A182JGE3</accession>
<sequence length="119" mass="13616">MGGKNTSENKTRSGSRPYRMSPFAQKSLLLELPDQHFASLLLQLSLQIGLSVQLFRYFARNFGVHLFPIGRLPLSILLLTYLLRKGGREVLPDDLVALFIASIVFTDYKWNAKRTGRRY</sequence>
<organism evidence="1">
    <name type="scientific">Anopheles atroparvus</name>
    <name type="common">European mosquito</name>
    <dbReference type="NCBI Taxonomy" id="41427"/>
    <lineage>
        <taxon>Eukaryota</taxon>
        <taxon>Metazoa</taxon>
        <taxon>Ecdysozoa</taxon>
        <taxon>Arthropoda</taxon>
        <taxon>Hexapoda</taxon>
        <taxon>Insecta</taxon>
        <taxon>Pterygota</taxon>
        <taxon>Neoptera</taxon>
        <taxon>Endopterygota</taxon>
        <taxon>Diptera</taxon>
        <taxon>Nematocera</taxon>
        <taxon>Culicoidea</taxon>
        <taxon>Culicidae</taxon>
        <taxon>Anophelinae</taxon>
        <taxon>Anopheles</taxon>
    </lineage>
</organism>
<protein>
    <submittedName>
        <fullName evidence="1">Uncharacterized protein</fullName>
    </submittedName>
</protein>